<accession>A0A1D8ASM2</accession>
<reference evidence="2 3" key="1">
    <citation type="submission" date="2016-06" db="EMBL/GenBank/DDBJ databases">
        <title>Three novel species with peptidoglycan cell walls form the new genus Lacunisphaera gen. nov. in the family Opitutaceae of the verrucomicrobial subdivision 4.</title>
        <authorList>
            <person name="Rast P."/>
            <person name="Gloeckner I."/>
            <person name="Jogler M."/>
            <person name="Boedeker C."/>
            <person name="Jeske O."/>
            <person name="Wiegand S."/>
            <person name="Reinhardt R."/>
            <person name="Schumann P."/>
            <person name="Rohde M."/>
            <person name="Spring S."/>
            <person name="Gloeckner F.O."/>
            <person name="Jogler C."/>
        </authorList>
    </citation>
    <scope>NUCLEOTIDE SEQUENCE [LARGE SCALE GENOMIC DNA]</scope>
    <source>
        <strain evidence="2 3">IG16b</strain>
    </source>
</reference>
<protein>
    <submittedName>
        <fullName evidence="2">Protoporphyrinogen oxidase</fullName>
    </submittedName>
</protein>
<feature type="domain" description="Amine oxidase" evidence="1">
    <location>
        <begin position="11"/>
        <end position="291"/>
    </location>
</feature>
<dbReference type="EMBL" id="CP016094">
    <property type="protein sequence ID" value="AOS43905.1"/>
    <property type="molecule type" value="Genomic_DNA"/>
</dbReference>
<dbReference type="KEGG" id="obg:Verru16b_00963"/>
<dbReference type="GO" id="GO:0016491">
    <property type="term" value="F:oxidoreductase activity"/>
    <property type="evidence" value="ECO:0007669"/>
    <property type="project" value="InterPro"/>
</dbReference>
<dbReference type="SUPFAM" id="SSF51905">
    <property type="entry name" value="FAD/NAD(P)-binding domain"/>
    <property type="match status" value="1"/>
</dbReference>
<dbReference type="PANTHER" id="PTHR42923">
    <property type="entry name" value="PROTOPORPHYRINOGEN OXIDASE"/>
    <property type="match status" value="1"/>
</dbReference>
<dbReference type="PROSITE" id="PS51257">
    <property type="entry name" value="PROKAR_LIPOPROTEIN"/>
    <property type="match status" value="1"/>
</dbReference>
<dbReference type="Gene3D" id="3.30.70.1990">
    <property type="match status" value="1"/>
</dbReference>
<evidence type="ECO:0000313" key="3">
    <source>
        <dbReference type="Proteomes" id="UP000095228"/>
    </source>
</evidence>
<dbReference type="InterPro" id="IPR002937">
    <property type="entry name" value="Amino_oxidase"/>
</dbReference>
<gene>
    <name evidence="2" type="ORF">Verru16b_00963</name>
</gene>
<dbReference type="Proteomes" id="UP000095228">
    <property type="component" value="Chromosome"/>
</dbReference>
<dbReference type="RefSeq" id="WP_069961216.1">
    <property type="nucleotide sequence ID" value="NZ_CP016094.1"/>
</dbReference>
<proteinExistence type="predicted"/>
<dbReference type="Pfam" id="PF01593">
    <property type="entry name" value="Amino_oxidase"/>
    <property type="match status" value="1"/>
</dbReference>
<dbReference type="PATRIC" id="fig|1838286.3.peg.967"/>
<organism evidence="2 3">
    <name type="scientific">Lacunisphaera limnophila</name>
    <dbReference type="NCBI Taxonomy" id="1838286"/>
    <lineage>
        <taxon>Bacteria</taxon>
        <taxon>Pseudomonadati</taxon>
        <taxon>Verrucomicrobiota</taxon>
        <taxon>Opitutia</taxon>
        <taxon>Opitutales</taxon>
        <taxon>Opitutaceae</taxon>
        <taxon>Lacunisphaera</taxon>
    </lineage>
</organism>
<dbReference type="InterPro" id="IPR036188">
    <property type="entry name" value="FAD/NAD-bd_sf"/>
</dbReference>
<dbReference type="AlphaFoldDB" id="A0A1D8ASM2"/>
<dbReference type="STRING" id="1838286.Verru16b_00963"/>
<name>A0A1D8ASM2_9BACT</name>
<dbReference type="PANTHER" id="PTHR42923:SF17">
    <property type="entry name" value="AMINE OXIDASE DOMAIN-CONTAINING PROTEIN"/>
    <property type="match status" value="1"/>
</dbReference>
<dbReference type="Gene3D" id="3.50.50.60">
    <property type="entry name" value="FAD/NAD(P)-binding domain"/>
    <property type="match status" value="1"/>
</dbReference>
<sequence length="428" mass="48125">MTKLAIIGTGISGLGCAHFLHRHFDVTLFEQNGYVGGHTNTVTVPEAGTGRPLPIDTGFMVFNYATYPQLTRLFAALNVPVKKTDMSFSVRHEDTGLEFCGSSLNHLFAQRRNLLRPSFYRMLFQIDRFNRDAIAALDDPALDTQTLADYVRARGYGADFLDLYLVPMSSAVWSTPPDKMLLFPARALLRFFHNHGFLGLNTQHQWWTVDGGAQEYVKRLTAPWADRIRRTARVTRVTRGPVGTFVTTADGITQRFDKVILAAHGHESLALLADPTPDEARLLREFQYQANTATLHTDASVMPRTKLAWSAWNYSLARDATGRLEPMTIYWMNRLQGVSERENYFVSINRPDRIAPDRILKTISYEHPLFTLGAVRAQTEIPALNAAARGTTETYFCGAWTRYGFHEDGFLSAVNLSGLLLARDPWTG</sequence>
<dbReference type="OrthoDB" id="9814556at2"/>
<dbReference type="Gene3D" id="1.10.405.20">
    <property type="match status" value="1"/>
</dbReference>
<evidence type="ECO:0000259" key="1">
    <source>
        <dbReference type="Pfam" id="PF01593"/>
    </source>
</evidence>
<evidence type="ECO:0000313" key="2">
    <source>
        <dbReference type="EMBL" id="AOS43905.1"/>
    </source>
</evidence>
<keyword evidence="3" id="KW-1185">Reference proteome</keyword>
<dbReference type="InterPro" id="IPR050464">
    <property type="entry name" value="Zeta_carotene_desat/Oxidored"/>
</dbReference>